<gene>
    <name evidence="3" type="ORF">GCM10010468_44900</name>
</gene>
<keyword evidence="2" id="KW-0812">Transmembrane</keyword>
<evidence type="ECO:0000313" key="3">
    <source>
        <dbReference type="EMBL" id="GAA3220353.1"/>
    </source>
</evidence>
<accession>A0ABP6QFG7</accession>
<protein>
    <submittedName>
        <fullName evidence="3">PepSY domain-containing protein</fullName>
    </submittedName>
</protein>
<reference evidence="4" key="1">
    <citation type="journal article" date="2019" name="Int. J. Syst. Evol. Microbiol.">
        <title>The Global Catalogue of Microorganisms (GCM) 10K type strain sequencing project: providing services to taxonomists for standard genome sequencing and annotation.</title>
        <authorList>
            <consortium name="The Broad Institute Genomics Platform"/>
            <consortium name="The Broad Institute Genome Sequencing Center for Infectious Disease"/>
            <person name="Wu L."/>
            <person name="Ma J."/>
        </authorList>
    </citation>
    <scope>NUCLEOTIDE SEQUENCE [LARGE SCALE GENOMIC DNA]</scope>
    <source>
        <strain evidence="4">JCM 9377</strain>
    </source>
</reference>
<feature type="transmembrane region" description="Helical" evidence="2">
    <location>
        <begin position="181"/>
        <end position="199"/>
    </location>
</feature>
<feature type="region of interest" description="Disordered" evidence="1">
    <location>
        <begin position="1"/>
        <end position="26"/>
    </location>
</feature>
<organism evidence="3 4">
    <name type="scientific">Actinocorallia longicatena</name>
    <dbReference type="NCBI Taxonomy" id="111803"/>
    <lineage>
        <taxon>Bacteria</taxon>
        <taxon>Bacillati</taxon>
        <taxon>Actinomycetota</taxon>
        <taxon>Actinomycetes</taxon>
        <taxon>Streptosporangiales</taxon>
        <taxon>Thermomonosporaceae</taxon>
        <taxon>Actinocorallia</taxon>
    </lineage>
</organism>
<name>A0ABP6QFG7_9ACTN</name>
<feature type="transmembrane region" description="Helical" evidence="2">
    <location>
        <begin position="460"/>
        <end position="477"/>
    </location>
</feature>
<dbReference type="Proteomes" id="UP001501237">
    <property type="component" value="Unassembled WGS sequence"/>
</dbReference>
<proteinExistence type="predicted"/>
<comment type="caution">
    <text evidence="3">The sequence shown here is derived from an EMBL/GenBank/DDBJ whole genome shotgun (WGS) entry which is preliminary data.</text>
</comment>
<dbReference type="Pfam" id="PF03929">
    <property type="entry name" value="PepSY_TM"/>
    <property type="match status" value="1"/>
</dbReference>
<dbReference type="PANTHER" id="PTHR34219:SF1">
    <property type="entry name" value="PEPSY DOMAIN-CONTAINING PROTEIN"/>
    <property type="match status" value="1"/>
</dbReference>
<feature type="compositionally biased region" description="Polar residues" evidence="1">
    <location>
        <begin position="1"/>
        <end position="10"/>
    </location>
</feature>
<dbReference type="RefSeq" id="WP_344831521.1">
    <property type="nucleotide sequence ID" value="NZ_BAAAUV010000011.1"/>
</dbReference>
<evidence type="ECO:0000256" key="1">
    <source>
        <dbReference type="SAM" id="MobiDB-lite"/>
    </source>
</evidence>
<feature type="transmembrane region" description="Helical" evidence="2">
    <location>
        <begin position="393"/>
        <end position="414"/>
    </location>
</feature>
<keyword evidence="4" id="KW-1185">Reference proteome</keyword>
<dbReference type="EMBL" id="BAAAUV010000011">
    <property type="protein sequence ID" value="GAA3220353.1"/>
    <property type="molecule type" value="Genomic_DNA"/>
</dbReference>
<keyword evidence="2" id="KW-1133">Transmembrane helix</keyword>
<sequence>MSITSNQDPSPESVEPLPEAVPAQGRAEGRSRSGVWALITRLHFYAGVFIAPFLVLSALTGLAYAFTPQLDQIVYRDELRVERVAGQPRPLADQIAAARAAHPEGTIGTVGIPAGPGDTTKVVLMLPELGEKQRTVYVDPYTLEVKGALTTWWGATPLTSWLDELHRSLHLGKAGMVYSELSASWLWVIVLAGLAMWLGRRRRYRGSAPARRALLPDRSDKGVRRTRSRHAALGLWLALGLLFLSATGLTWAEQAGQRFDRVQSALDSSAPELDTALSAAPAPAGDGHAGHSGHGAASPDGVLADYDKVLATARTAGLTGPIDVAAPESAGSAWSVAQTDNTWPVRKDKIAVDASSGQVTARVDWADHPFLAQLSALGIQAHMGLLFGLANQLVLAALALSLLVVIFLGYRTWWRRRPSRDDRRALAGTPPARGAWRRTPWPVLAVGIPVVVLIGWALPILGLSLLVFVVIDVLTGIRRRERAR</sequence>
<evidence type="ECO:0000313" key="4">
    <source>
        <dbReference type="Proteomes" id="UP001501237"/>
    </source>
</evidence>
<feature type="transmembrane region" description="Helical" evidence="2">
    <location>
        <begin position="435"/>
        <end position="454"/>
    </location>
</feature>
<feature type="region of interest" description="Disordered" evidence="1">
    <location>
        <begin position="277"/>
        <end position="296"/>
    </location>
</feature>
<feature type="transmembrane region" description="Helical" evidence="2">
    <location>
        <begin position="231"/>
        <end position="252"/>
    </location>
</feature>
<keyword evidence="2" id="KW-0472">Membrane</keyword>
<dbReference type="InterPro" id="IPR005625">
    <property type="entry name" value="PepSY-ass_TM"/>
</dbReference>
<evidence type="ECO:0000256" key="2">
    <source>
        <dbReference type="SAM" id="Phobius"/>
    </source>
</evidence>
<dbReference type="PANTHER" id="PTHR34219">
    <property type="entry name" value="IRON-REGULATED INNER MEMBRANE PROTEIN-RELATED"/>
    <property type="match status" value="1"/>
</dbReference>
<feature type="transmembrane region" description="Helical" evidence="2">
    <location>
        <begin position="42"/>
        <end position="66"/>
    </location>
</feature>